<dbReference type="OrthoDB" id="9801785at2"/>
<evidence type="ECO:0000313" key="3">
    <source>
        <dbReference type="EMBL" id="SER99978.1"/>
    </source>
</evidence>
<dbReference type="AlphaFoldDB" id="A0A1H9TSG6"/>
<dbReference type="Pfam" id="PF01370">
    <property type="entry name" value="Epimerase"/>
    <property type="match status" value="1"/>
</dbReference>
<dbReference type="InterPro" id="IPR036291">
    <property type="entry name" value="NAD(P)-bd_dom_sf"/>
</dbReference>
<dbReference type="EMBL" id="FOGZ01000027">
    <property type="protein sequence ID" value="SER99978.1"/>
    <property type="molecule type" value="Genomic_DNA"/>
</dbReference>
<keyword evidence="4" id="KW-1185">Reference proteome</keyword>
<dbReference type="STRING" id="64702.SAMN05443377_12718"/>
<dbReference type="Gene3D" id="3.90.25.10">
    <property type="entry name" value="UDP-galactose 4-epimerase, domain 1"/>
    <property type="match status" value="1"/>
</dbReference>
<comment type="similarity">
    <text evidence="1">Belongs to the NAD(P)-dependent epimerase/dehydratase family.</text>
</comment>
<organism evidence="3 4">
    <name type="scientific">Propionibacterium cyclohexanicum</name>
    <dbReference type="NCBI Taxonomy" id="64702"/>
    <lineage>
        <taxon>Bacteria</taxon>
        <taxon>Bacillati</taxon>
        <taxon>Actinomycetota</taxon>
        <taxon>Actinomycetes</taxon>
        <taxon>Propionibacteriales</taxon>
        <taxon>Propionibacteriaceae</taxon>
        <taxon>Propionibacterium</taxon>
    </lineage>
</organism>
<evidence type="ECO:0000259" key="2">
    <source>
        <dbReference type="Pfam" id="PF01370"/>
    </source>
</evidence>
<accession>A0A1H9TSG6</accession>
<gene>
    <name evidence="3" type="ORF">SAMN05443377_12718</name>
</gene>
<sequence>MWSVTTTADRFPQGLHRHRPFVHSLVDILLDDETAVGLARLAGRGEEGALKILVLGGDGFCGWPASLHLSAAGHEVVIVDNFSRRRIDEELGAQSLTPICSNSQRRAAWREVSGREIRLAVIDLAADYDRLLELLRVEKPQVIVHYAEQRSAPYSMKSPAHKRYTVNNNVNVTHNVLCAIVESGLDIHLVHLGTMGVYGYGTAGMAIPEGYLGIRVDGEQGELREEILYPTHPGSIYHMTKVLDQDLFAYYAKNDALRITDLHQGIVWGTSTTQTRLDERLINRFDYDGDYGTVLNRFLVQAAIGYPLTVHGAGGQTRAFIHIQDMVRCVELAIANPPRRGERVKIFNQMTETHRIRDLAALVSRLTGASVENVPDPRKEASENELRVVNDSFLDLGLSPITLTEGLLEEIAQTAAKYRERVDISKIPARSLWTKDLRPGVPAAYRHSAKQ</sequence>
<dbReference type="SUPFAM" id="SSF51735">
    <property type="entry name" value="NAD(P)-binding Rossmann-fold domains"/>
    <property type="match status" value="1"/>
</dbReference>
<name>A0A1H9TSG6_9ACTN</name>
<dbReference type="Proteomes" id="UP000198815">
    <property type="component" value="Unassembled WGS sequence"/>
</dbReference>
<feature type="domain" description="NAD-dependent epimerase/dehydratase" evidence="2">
    <location>
        <begin position="52"/>
        <end position="339"/>
    </location>
</feature>
<dbReference type="RefSeq" id="WP_091971015.1">
    <property type="nucleotide sequence ID" value="NZ_FOGZ01000027.1"/>
</dbReference>
<dbReference type="InterPro" id="IPR001509">
    <property type="entry name" value="Epimerase_deHydtase"/>
</dbReference>
<evidence type="ECO:0000256" key="1">
    <source>
        <dbReference type="ARBA" id="ARBA00007637"/>
    </source>
</evidence>
<dbReference type="Gene3D" id="3.40.50.720">
    <property type="entry name" value="NAD(P)-binding Rossmann-like Domain"/>
    <property type="match status" value="1"/>
</dbReference>
<dbReference type="PANTHER" id="PTHR43000">
    <property type="entry name" value="DTDP-D-GLUCOSE 4,6-DEHYDRATASE-RELATED"/>
    <property type="match status" value="1"/>
</dbReference>
<proteinExistence type="inferred from homology"/>
<evidence type="ECO:0000313" key="4">
    <source>
        <dbReference type="Proteomes" id="UP000198815"/>
    </source>
</evidence>
<reference evidence="3 4" key="1">
    <citation type="submission" date="2016-10" db="EMBL/GenBank/DDBJ databases">
        <authorList>
            <person name="de Groot N.N."/>
        </authorList>
    </citation>
    <scope>NUCLEOTIDE SEQUENCE [LARGE SCALE GENOMIC DNA]</scope>
    <source>
        <strain evidence="3 4">DSM 16859</strain>
    </source>
</reference>
<protein>
    <submittedName>
        <fullName evidence="3">UDP-sulfoquinovose synthase</fullName>
    </submittedName>
</protein>